<dbReference type="AlphaFoldDB" id="A0A1R1PZ59"/>
<organism evidence="1 2">
    <name type="scientific">Zancudomyces culisetae</name>
    <name type="common">Gut fungus</name>
    <name type="synonym">Smittium culisetae</name>
    <dbReference type="NCBI Taxonomy" id="1213189"/>
    <lineage>
        <taxon>Eukaryota</taxon>
        <taxon>Fungi</taxon>
        <taxon>Fungi incertae sedis</taxon>
        <taxon>Zoopagomycota</taxon>
        <taxon>Kickxellomycotina</taxon>
        <taxon>Harpellomycetes</taxon>
        <taxon>Harpellales</taxon>
        <taxon>Legeriomycetaceae</taxon>
        <taxon>Zancudomyces</taxon>
    </lineage>
</organism>
<dbReference type="Pfam" id="PF09814">
    <property type="entry name" value="HECT_2"/>
    <property type="match status" value="1"/>
</dbReference>
<proteinExistence type="predicted"/>
<dbReference type="OrthoDB" id="66510at2759"/>
<accession>A0A1R1PZ59</accession>
<protein>
    <submittedName>
        <fullName evidence="1">Uncharacterized protein</fullName>
    </submittedName>
</protein>
<name>A0A1R1PZ59_ZANCU</name>
<comment type="caution">
    <text evidence="1">The sequence shown here is derived from an EMBL/GenBank/DDBJ whole genome shotgun (WGS) entry which is preliminary data.</text>
</comment>
<keyword evidence="2" id="KW-1185">Reference proteome</keyword>
<reference evidence="2" key="1">
    <citation type="submission" date="2017-01" db="EMBL/GenBank/DDBJ databases">
        <authorList>
            <person name="Wang Y."/>
            <person name="White M."/>
            <person name="Kvist S."/>
            <person name="Moncalvo J.-M."/>
        </authorList>
    </citation>
    <scope>NUCLEOTIDE SEQUENCE [LARGE SCALE GENOMIC DNA]</scope>
    <source>
        <strain evidence="2">COL-18-3</strain>
    </source>
</reference>
<dbReference type="InterPro" id="IPR019193">
    <property type="entry name" value="UBQ-conj_enz_E2-bd_prot"/>
</dbReference>
<dbReference type="EMBL" id="LSSK01000009">
    <property type="protein sequence ID" value="OMH86235.1"/>
    <property type="molecule type" value="Genomic_DNA"/>
</dbReference>
<sequence>MNINAAIWGDSGVPTTYIETLPNLSVADLYITTTKFVSENIRAFVFNLEHDKLSVGMKLGSIVEWAKDITLPLSIDPDESQTSILESEDTKIIRFRMKILKLVNASQKQNVSSSTEGANKSAALARNGANATRRKLNPKITELTNLLIEEYGKINAKDLKRLKNISCTKCRNLILTTNSHGGQLEESTEWKVINLPTEYWSEMIDYWVCHPDGESYNVNMERASITGSFDKNDLGIGSKNKVFTGITELVEADQGVEGGKGGRSMTEGHKTIKLGDIYLGLDEANIESTSVVYDTKRIANKVCTSIFNFEY</sequence>
<evidence type="ECO:0000313" key="2">
    <source>
        <dbReference type="Proteomes" id="UP000188320"/>
    </source>
</evidence>
<dbReference type="Proteomes" id="UP000188320">
    <property type="component" value="Unassembled WGS sequence"/>
</dbReference>
<evidence type="ECO:0000313" key="1">
    <source>
        <dbReference type="EMBL" id="OMH86235.1"/>
    </source>
</evidence>
<gene>
    <name evidence="1" type="ORF">AX774_g126</name>
</gene>